<name>A0A5C4TKL5_FRUSA</name>
<keyword evidence="2" id="KW-1003">Cell membrane</keyword>
<proteinExistence type="inferred from homology"/>
<sequence length="265" mass="28876">MKKVGGHMTETEPVKKSKEYKNKVVQTCLLAGTILIENGSELNRVSDTIKRIAKNAGLNDLNAYVTITGIMISANDEAGAQIKEIEKRTFNLRRIAAVNRLSRDYAQGKISIGRFYNLLNKINRFGLYYPYWMMMLSAALISGCISVVFNNDIHDFFITCLVGMLGWVIFSMISTRVQASFISEFMAAASIGAMAIFAVHIGLGQSADNIIIGSVMPLVPGVQITNSFRDLISGNLISGPARGIEALMCACALGFGVAFSLIWLG</sequence>
<evidence type="ECO:0000259" key="8">
    <source>
        <dbReference type="Pfam" id="PF06738"/>
    </source>
</evidence>
<keyword evidence="4 7" id="KW-1133">Transmembrane helix</keyword>
<dbReference type="AlphaFoldDB" id="A0A5C4TKL5"/>
<dbReference type="InterPro" id="IPR050539">
    <property type="entry name" value="ThrE_Dicarb/AminoAcid_Exp"/>
</dbReference>
<evidence type="ECO:0000256" key="3">
    <source>
        <dbReference type="ARBA" id="ARBA00022692"/>
    </source>
</evidence>
<comment type="caution">
    <text evidence="9">The sequence shown here is derived from an EMBL/GenBank/DDBJ whole genome shotgun (WGS) entry which is preliminary data.</text>
</comment>
<gene>
    <name evidence="9" type="ORF">DID87_03760</name>
</gene>
<accession>A0A5C4TKL5</accession>
<dbReference type="GO" id="GO:0022857">
    <property type="term" value="F:transmembrane transporter activity"/>
    <property type="evidence" value="ECO:0007669"/>
    <property type="project" value="InterPro"/>
</dbReference>
<reference evidence="9 10" key="1">
    <citation type="submission" date="2018-05" db="EMBL/GenBank/DDBJ databases">
        <title>Lactobacillus sanfranciscensis Ah4 draft denome sequence.</title>
        <authorList>
            <person name="Zhang G."/>
        </authorList>
    </citation>
    <scope>NUCLEOTIDE SEQUENCE [LARGE SCALE GENOMIC DNA]</scope>
    <source>
        <strain evidence="9 10">Ah4</strain>
    </source>
</reference>
<comment type="subcellular location">
    <subcellularLocation>
        <location evidence="1">Cell membrane</location>
        <topology evidence="1">Multi-pass membrane protein</topology>
    </subcellularLocation>
</comment>
<feature type="transmembrane region" description="Helical" evidence="7">
    <location>
        <begin position="244"/>
        <end position="264"/>
    </location>
</feature>
<feature type="transmembrane region" description="Helical" evidence="7">
    <location>
        <begin position="185"/>
        <end position="204"/>
    </location>
</feature>
<evidence type="ECO:0000313" key="9">
    <source>
        <dbReference type="EMBL" id="TNK90434.1"/>
    </source>
</evidence>
<evidence type="ECO:0000256" key="7">
    <source>
        <dbReference type="SAM" id="Phobius"/>
    </source>
</evidence>
<dbReference type="Pfam" id="PF06738">
    <property type="entry name" value="ThrE"/>
    <property type="match status" value="1"/>
</dbReference>
<dbReference type="Proteomes" id="UP000313312">
    <property type="component" value="Unassembled WGS sequence"/>
</dbReference>
<dbReference type="InterPro" id="IPR010619">
    <property type="entry name" value="ThrE-like_N"/>
</dbReference>
<evidence type="ECO:0000256" key="4">
    <source>
        <dbReference type="ARBA" id="ARBA00022989"/>
    </source>
</evidence>
<evidence type="ECO:0000256" key="1">
    <source>
        <dbReference type="ARBA" id="ARBA00004651"/>
    </source>
</evidence>
<evidence type="ECO:0000256" key="5">
    <source>
        <dbReference type="ARBA" id="ARBA00023136"/>
    </source>
</evidence>
<evidence type="ECO:0000256" key="2">
    <source>
        <dbReference type="ARBA" id="ARBA00022475"/>
    </source>
</evidence>
<dbReference type="GO" id="GO:0015744">
    <property type="term" value="P:succinate transport"/>
    <property type="evidence" value="ECO:0007669"/>
    <property type="project" value="TreeGrafter"/>
</dbReference>
<protein>
    <recommendedName>
        <fullName evidence="8">Threonine/serine exporter-like N-terminal domain-containing protein</fullName>
    </recommendedName>
</protein>
<dbReference type="GO" id="GO:0005886">
    <property type="term" value="C:plasma membrane"/>
    <property type="evidence" value="ECO:0007669"/>
    <property type="project" value="UniProtKB-SubCell"/>
</dbReference>
<keyword evidence="5 7" id="KW-0472">Membrane</keyword>
<comment type="similarity">
    <text evidence="6">Belongs to the ThrE exporter (TC 2.A.79) family.</text>
</comment>
<organism evidence="9 10">
    <name type="scientific">Fructilactobacillus sanfranciscensis</name>
    <name type="common">Lactobacillus sanfranciscensis</name>
    <dbReference type="NCBI Taxonomy" id="1625"/>
    <lineage>
        <taxon>Bacteria</taxon>
        <taxon>Bacillati</taxon>
        <taxon>Bacillota</taxon>
        <taxon>Bacilli</taxon>
        <taxon>Lactobacillales</taxon>
        <taxon>Lactobacillaceae</taxon>
        <taxon>Fructilactobacillus</taxon>
    </lineage>
</organism>
<feature type="transmembrane region" description="Helical" evidence="7">
    <location>
        <begin position="131"/>
        <end position="150"/>
    </location>
</feature>
<feature type="transmembrane region" description="Helical" evidence="7">
    <location>
        <begin position="156"/>
        <end position="173"/>
    </location>
</feature>
<feature type="domain" description="Threonine/serine exporter-like N-terminal" evidence="8">
    <location>
        <begin position="27"/>
        <end position="261"/>
    </location>
</feature>
<dbReference type="PANTHER" id="PTHR34390">
    <property type="entry name" value="UPF0442 PROTEIN YJJB-RELATED"/>
    <property type="match status" value="1"/>
</dbReference>
<dbReference type="EMBL" id="QFCR01000009">
    <property type="protein sequence ID" value="TNK90434.1"/>
    <property type="molecule type" value="Genomic_DNA"/>
</dbReference>
<keyword evidence="3 7" id="KW-0812">Transmembrane</keyword>
<evidence type="ECO:0000256" key="6">
    <source>
        <dbReference type="ARBA" id="ARBA00034125"/>
    </source>
</evidence>
<dbReference type="PANTHER" id="PTHR34390:SF2">
    <property type="entry name" value="SUCCINATE TRANSPORTER SUBUNIT YJJP-RELATED"/>
    <property type="match status" value="1"/>
</dbReference>
<evidence type="ECO:0000313" key="10">
    <source>
        <dbReference type="Proteomes" id="UP000313312"/>
    </source>
</evidence>